<dbReference type="SUPFAM" id="SSF53474">
    <property type="entry name" value="alpha/beta-Hydrolases"/>
    <property type="match status" value="1"/>
</dbReference>
<dbReference type="EMBL" id="AJGH01000139">
    <property type="protein sequence ID" value="EIC94419.1"/>
    <property type="molecule type" value="Genomic_DNA"/>
</dbReference>
<proteinExistence type="predicted"/>
<name>I0R411_9FIRM</name>
<dbReference type="Proteomes" id="UP000005039">
    <property type="component" value="Unassembled WGS sequence"/>
</dbReference>
<dbReference type="Pfam" id="PF11187">
    <property type="entry name" value="Mbeg1-like"/>
    <property type="match status" value="1"/>
</dbReference>
<dbReference type="InterPro" id="IPR024499">
    <property type="entry name" value="Mbeg1-like"/>
</dbReference>
<keyword evidence="2" id="KW-1185">Reference proteome</keyword>
<gene>
    <name evidence="1" type="ORF">HMPREF9970_1853</name>
</gene>
<dbReference type="InterPro" id="IPR029058">
    <property type="entry name" value="AB_hydrolase_fold"/>
</dbReference>
<reference evidence="1 2" key="1">
    <citation type="submission" date="2012-03" db="EMBL/GenBank/DDBJ databases">
        <authorList>
            <person name="Durkin A.S."/>
            <person name="McCorrison J."/>
            <person name="Torralba M."/>
            <person name="Gillis M."/>
            <person name="Methe B."/>
            <person name="Sutton G."/>
            <person name="Nelson K.E."/>
        </authorList>
    </citation>
    <scope>NUCLEOTIDE SEQUENCE [LARGE SCALE GENOMIC DNA]</scope>
    <source>
        <strain evidence="1 2">F0468</strain>
    </source>
</reference>
<dbReference type="RefSeq" id="WP_008755186.1">
    <property type="nucleotide sequence ID" value="NZ_AJGH01000139.1"/>
</dbReference>
<evidence type="ECO:0000313" key="2">
    <source>
        <dbReference type="Proteomes" id="UP000005039"/>
    </source>
</evidence>
<protein>
    <submittedName>
        <fullName evidence="1">PF11187 domain protein</fullName>
    </submittedName>
</protein>
<sequence>MPTNNRPTEDELQEKALYDILQYLPLDEVELKDGYSINKCISIIERDKNLSKSGKKAIEETLPTIEAILKDRPELGKAKISNMSWKDNDGDGKRDYDPEGMQACTFERDNQVYISFRGTPKRAWIDNAKGFVRDLNLLEVVATVFKLVPDVSCFSPSIMDNSLLRSNTGEIVEVLGKLGEIASKNLMPQNDISTMDNESDVKLNNIFDQELYKYTSPMQEEALAYMEFLKHPSDGRQSVLDKYENVYVTGHSKGGNEATLVTMVYSDVIDRCISSDGQGFSPEFIEYMKKTLGEDRFKSIQDTQMYGFHGNNDYVSPLGKSAIIEENKIYFDTGIKLEKFFDIFGNHFPITMIDEKTGEIARITEQGPIGKFIALISKKLMALNETDRQDAALVAMLPLQYPYAKGIQMFDKPTDLVWDSIDIFTSLNNGVSVLSNIISESLMEEEGKEFVDYVVGELGDKSVLIRELGKLYYAIKSVDEGITKLNNWIDGILEYVKIDWDEFNRTMAKYNEQDIVRDEDLENLKKYESYGTSDLGTVAINYAKTKELVNILDEMNDLVEGRILPEMEDIAESLRRLSFWRVSVREWTDIKDSIEKNNNTRKIFKERVINYYNSCEIMEAKFVAGMYGGK</sequence>
<dbReference type="eggNOG" id="ENOG5033PAE">
    <property type="taxonomic scope" value="Bacteria"/>
</dbReference>
<organism evidence="1 2">
    <name type="scientific">Lachnoanaerobaculum saburreum F0468</name>
    <dbReference type="NCBI Taxonomy" id="1095750"/>
    <lineage>
        <taxon>Bacteria</taxon>
        <taxon>Bacillati</taxon>
        <taxon>Bacillota</taxon>
        <taxon>Clostridia</taxon>
        <taxon>Lachnospirales</taxon>
        <taxon>Lachnospiraceae</taxon>
        <taxon>Lachnoanaerobaculum</taxon>
    </lineage>
</organism>
<dbReference type="Gene3D" id="3.40.50.1820">
    <property type="entry name" value="alpha/beta hydrolase"/>
    <property type="match status" value="1"/>
</dbReference>
<dbReference type="PATRIC" id="fig|1095750.3.peg.2749"/>
<dbReference type="AlphaFoldDB" id="I0R411"/>
<evidence type="ECO:0000313" key="1">
    <source>
        <dbReference type="EMBL" id="EIC94419.1"/>
    </source>
</evidence>
<comment type="caution">
    <text evidence="1">The sequence shown here is derived from an EMBL/GenBank/DDBJ whole genome shotgun (WGS) entry which is preliminary data.</text>
</comment>
<accession>I0R411</accession>